<dbReference type="SUPFAM" id="SSF56349">
    <property type="entry name" value="DNA breaking-rejoining enzymes"/>
    <property type="match status" value="1"/>
</dbReference>
<evidence type="ECO:0000256" key="1">
    <source>
        <dbReference type="ARBA" id="ARBA00008857"/>
    </source>
</evidence>
<dbReference type="InterPro" id="IPR010998">
    <property type="entry name" value="Integrase_recombinase_N"/>
</dbReference>
<dbReference type="Gene3D" id="1.10.150.130">
    <property type="match status" value="1"/>
</dbReference>
<dbReference type="InterPro" id="IPR002104">
    <property type="entry name" value="Integrase_catalytic"/>
</dbReference>
<evidence type="ECO:0000259" key="10">
    <source>
        <dbReference type="PROSITE" id="PS51900"/>
    </source>
</evidence>
<keyword evidence="4" id="KW-0378">Hydrolase</keyword>
<keyword evidence="7" id="KW-1160">Virus entry into host cell</keyword>
<dbReference type="GO" id="GO:0015074">
    <property type="term" value="P:DNA integration"/>
    <property type="evidence" value="ECO:0007669"/>
    <property type="project" value="InterPro"/>
</dbReference>
<evidence type="ECO:0000256" key="5">
    <source>
        <dbReference type="ARBA" id="ARBA00023125"/>
    </source>
</evidence>
<dbReference type="InterPro" id="IPR011010">
    <property type="entry name" value="DNA_brk_join_enz"/>
</dbReference>
<comment type="similarity">
    <text evidence="1">Belongs to the 'phage' integrase family.</text>
</comment>
<keyword evidence="7" id="KW-1179">Viral genome integration</keyword>
<dbReference type="PANTHER" id="PTHR30349">
    <property type="entry name" value="PHAGE INTEGRASE-RELATED"/>
    <property type="match status" value="1"/>
</dbReference>
<protein>
    <recommendedName>
        <fullName evidence="2">Integrase</fullName>
    </recommendedName>
</protein>
<feature type="domain" description="Core-binding (CB)" evidence="10">
    <location>
        <begin position="1"/>
        <end position="83"/>
    </location>
</feature>
<evidence type="ECO:0000256" key="6">
    <source>
        <dbReference type="ARBA" id="ARBA00023172"/>
    </source>
</evidence>
<dbReference type="GO" id="GO:0016787">
    <property type="term" value="F:hydrolase activity"/>
    <property type="evidence" value="ECO:0007669"/>
    <property type="project" value="UniProtKB-KW"/>
</dbReference>
<evidence type="ECO:0000259" key="9">
    <source>
        <dbReference type="PROSITE" id="PS51898"/>
    </source>
</evidence>
<dbReference type="InterPro" id="IPR050090">
    <property type="entry name" value="Tyrosine_recombinase_XerCD"/>
</dbReference>
<evidence type="ECO:0000256" key="2">
    <source>
        <dbReference type="ARBA" id="ARBA00016082"/>
    </source>
</evidence>
<dbReference type="GO" id="GO:0016740">
    <property type="term" value="F:transferase activity"/>
    <property type="evidence" value="ECO:0007669"/>
    <property type="project" value="UniProtKB-KW"/>
</dbReference>
<evidence type="ECO:0000256" key="7">
    <source>
        <dbReference type="ARBA" id="ARBA00023195"/>
    </source>
</evidence>
<keyword evidence="3" id="KW-0808">Transferase</keyword>
<reference evidence="11" key="1">
    <citation type="journal article" date="2021" name="Proc. Natl. Acad. Sci. U.S.A.">
        <title>A Catalog of Tens of Thousands of Viruses from Human Metagenomes Reveals Hidden Associations with Chronic Diseases.</title>
        <authorList>
            <person name="Tisza M.J."/>
            <person name="Buck C.B."/>
        </authorList>
    </citation>
    <scope>NUCLEOTIDE SEQUENCE</scope>
    <source>
        <strain evidence="11">Ctefc32</strain>
    </source>
</reference>
<feature type="domain" description="Tyr recombinase" evidence="9">
    <location>
        <begin position="103"/>
        <end position="283"/>
    </location>
</feature>
<proteinExistence type="inferred from homology"/>
<keyword evidence="6" id="KW-0233">DNA recombination</keyword>
<keyword evidence="5 8" id="KW-0238">DNA-binding</keyword>
<dbReference type="PROSITE" id="PS51900">
    <property type="entry name" value="CB"/>
    <property type="match status" value="1"/>
</dbReference>
<evidence type="ECO:0000256" key="8">
    <source>
        <dbReference type="PROSITE-ProRule" id="PRU01248"/>
    </source>
</evidence>
<dbReference type="Gene3D" id="1.10.443.10">
    <property type="entry name" value="Intergrase catalytic core"/>
    <property type="match status" value="1"/>
</dbReference>
<dbReference type="GO" id="GO:0003677">
    <property type="term" value="F:DNA binding"/>
    <property type="evidence" value="ECO:0007669"/>
    <property type="project" value="UniProtKB-UniRule"/>
</dbReference>
<keyword evidence="7" id="KW-0229">DNA integration</keyword>
<accession>A0A8S5T283</accession>
<dbReference type="GO" id="GO:0044826">
    <property type="term" value="P:viral genome integration into host DNA"/>
    <property type="evidence" value="ECO:0007669"/>
    <property type="project" value="UniProtKB-KW"/>
</dbReference>
<dbReference type="InterPro" id="IPR013762">
    <property type="entry name" value="Integrase-like_cat_sf"/>
</dbReference>
<dbReference type="InterPro" id="IPR044068">
    <property type="entry name" value="CB"/>
</dbReference>
<dbReference type="GO" id="GO:0006310">
    <property type="term" value="P:DNA recombination"/>
    <property type="evidence" value="ECO:0007669"/>
    <property type="project" value="UniProtKB-KW"/>
</dbReference>
<evidence type="ECO:0000313" key="11">
    <source>
        <dbReference type="EMBL" id="DAF57350.1"/>
    </source>
</evidence>
<organism evidence="11">
    <name type="scientific">Podoviridae sp. ctefc32</name>
    <dbReference type="NCBI Taxonomy" id="2827742"/>
    <lineage>
        <taxon>Viruses</taxon>
        <taxon>Duplodnaviria</taxon>
        <taxon>Heunggongvirae</taxon>
        <taxon>Uroviricota</taxon>
        <taxon>Caudoviricetes</taxon>
    </lineage>
</organism>
<name>A0A8S5T283_9CAUD</name>
<evidence type="ECO:0000256" key="4">
    <source>
        <dbReference type="ARBA" id="ARBA00022801"/>
    </source>
</evidence>
<dbReference type="PANTHER" id="PTHR30349:SF41">
    <property type="entry name" value="INTEGRASE_RECOMBINASE PROTEIN MJ0367-RELATED"/>
    <property type="match status" value="1"/>
</dbReference>
<dbReference type="Pfam" id="PF00589">
    <property type="entry name" value="Phage_integrase"/>
    <property type="match status" value="1"/>
</dbReference>
<sequence>MLISEAFDNYREIEVISRGLSPKTLESYIYAEKLVIEYFTDTEVRNITPLDVSKFYRYLCSFQRPDTARGNIICFRSVLRRCVRKGWADIDVEDIKIPKREKRVVNYLTESEIERFIGAVSAKYNGYSRINRLRNTAIVNLFYDSGIRVSELCLLNRNSIRERQFTVIGKSKNPRICFITRRTEEAIAEYLEERNDNEKALFIATQNGKRITSDTVRKIFQNACKRSDFINVHPHTIRHSFATRLLDREVDIRYIAELMGHESLDTTRIYTHISNPKLKKIYEKALANF</sequence>
<dbReference type="PROSITE" id="PS51898">
    <property type="entry name" value="TYR_RECOMBINASE"/>
    <property type="match status" value="1"/>
</dbReference>
<dbReference type="GO" id="GO:0075713">
    <property type="term" value="P:establishment of integrated proviral latency"/>
    <property type="evidence" value="ECO:0007669"/>
    <property type="project" value="UniProtKB-KW"/>
</dbReference>
<dbReference type="EMBL" id="BK032733">
    <property type="protein sequence ID" value="DAF57350.1"/>
    <property type="molecule type" value="Genomic_DNA"/>
</dbReference>
<evidence type="ECO:0000256" key="3">
    <source>
        <dbReference type="ARBA" id="ARBA00022679"/>
    </source>
</evidence>